<comment type="similarity">
    <text evidence="2">Belongs to the virb1 family.</text>
</comment>
<protein>
    <submittedName>
        <fullName evidence="5">Soluble lytic murein transglycosylase-like protein</fullName>
    </submittedName>
</protein>
<gene>
    <name evidence="5" type="ORF">GGR17_000011</name>
</gene>
<name>A0A840C565_9RHOB</name>
<comment type="caution">
    <text evidence="5">The sequence shown here is derived from an EMBL/GenBank/DDBJ whole genome shotgun (WGS) entry which is preliminary data.</text>
</comment>
<evidence type="ECO:0000313" key="6">
    <source>
        <dbReference type="Proteomes" id="UP000585681"/>
    </source>
</evidence>
<evidence type="ECO:0000256" key="2">
    <source>
        <dbReference type="ARBA" id="ARBA00009387"/>
    </source>
</evidence>
<accession>A0A840C565</accession>
<dbReference type="PANTHER" id="PTHR37423">
    <property type="entry name" value="SOLUBLE LYTIC MUREIN TRANSGLYCOSYLASE-RELATED"/>
    <property type="match status" value="1"/>
</dbReference>
<dbReference type="EMBL" id="JACIEQ010000001">
    <property type="protein sequence ID" value="MBB4020220.1"/>
    <property type="molecule type" value="Genomic_DNA"/>
</dbReference>
<evidence type="ECO:0000313" key="5">
    <source>
        <dbReference type="EMBL" id="MBB4020220.1"/>
    </source>
</evidence>
<evidence type="ECO:0000256" key="3">
    <source>
        <dbReference type="SAM" id="MobiDB-lite"/>
    </source>
</evidence>
<dbReference type="RefSeq" id="WP_235974388.1">
    <property type="nucleotide sequence ID" value="NZ_JACIEQ010000001.1"/>
</dbReference>
<sequence length="195" mass="20727">MRDPYTAAIAEASARFAIPEHWIRAVMQVESAGDPGVVSRAGAMGLMQVMPGTWAVLRQDHGLGADPFGPRDNILAGTAYLRAMLDRYGTVGGMLAAYNAGPGRYDAYLSEGRPLPAETRAYVAMLAPRMDGTAPLPNRATVADWREAALFTDRSADHPQQNGGSPDADRPPRETGPVGPNSGIFVVRPGVETLP</sequence>
<dbReference type="AlphaFoldDB" id="A0A840C565"/>
<evidence type="ECO:0000259" key="4">
    <source>
        <dbReference type="Pfam" id="PF01464"/>
    </source>
</evidence>
<dbReference type="InterPro" id="IPR023346">
    <property type="entry name" value="Lysozyme-like_dom_sf"/>
</dbReference>
<keyword evidence="6" id="KW-1185">Reference proteome</keyword>
<proteinExistence type="inferred from homology"/>
<dbReference type="PANTHER" id="PTHR37423:SF2">
    <property type="entry name" value="MEMBRANE-BOUND LYTIC MUREIN TRANSGLYCOSYLASE C"/>
    <property type="match status" value="1"/>
</dbReference>
<dbReference type="Pfam" id="PF01464">
    <property type="entry name" value="SLT"/>
    <property type="match status" value="1"/>
</dbReference>
<reference evidence="5" key="1">
    <citation type="submission" date="2020-08" db="EMBL/GenBank/DDBJ databases">
        <title>Genomic Encyclopedia of Type Strains, Phase IV (KMG-IV): sequencing the most valuable type-strain genomes for metagenomic binning, comparative biology and taxonomic classification.</title>
        <authorList>
            <person name="Goeker M."/>
        </authorList>
    </citation>
    <scope>NUCLEOTIDE SEQUENCE [LARGE SCALE GENOMIC DNA]</scope>
    <source>
        <strain evidence="5">DSM 105040</strain>
    </source>
</reference>
<dbReference type="SUPFAM" id="SSF53955">
    <property type="entry name" value="Lysozyme-like"/>
    <property type="match status" value="1"/>
</dbReference>
<feature type="domain" description="Transglycosylase SLT" evidence="4">
    <location>
        <begin position="9"/>
        <end position="109"/>
    </location>
</feature>
<dbReference type="Gene3D" id="1.10.530.10">
    <property type="match status" value="1"/>
</dbReference>
<feature type="region of interest" description="Disordered" evidence="3">
    <location>
        <begin position="153"/>
        <end position="195"/>
    </location>
</feature>
<evidence type="ECO:0000256" key="1">
    <source>
        <dbReference type="ARBA" id="ARBA00007734"/>
    </source>
</evidence>
<comment type="similarity">
    <text evidence="1">Belongs to the transglycosylase Slt family.</text>
</comment>
<dbReference type="CDD" id="cd00254">
    <property type="entry name" value="LT-like"/>
    <property type="match status" value="1"/>
</dbReference>
<dbReference type="Proteomes" id="UP000585681">
    <property type="component" value="Unassembled WGS sequence"/>
</dbReference>
<dbReference type="InterPro" id="IPR008258">
    <property type="entry name" value="Transglycosylase_SLT_dom_1"/>
</dbReference>
<organism evidence="5 6">
    <name type="scientific">Actibacterium naphthalenivorans</name>
    <dbReference type="NCBI Taxonomy" id="1614693"/>
    <lineage>
        <taxon>Bacteria</taxon>
        <taxon>Pseudomonadati</taxon>
        <taxon>Pseudomonadota</taxon>
        <taxon>Alphaproteobacteria</taxon>
        <taxon>Rhodobacterales</taxon>
        <taxon>Roseobacteraceae</taxon>
        <taxon>Actibacterium</taxon>
    </lineage>
</organism>